<accession>A0ABV8UB01</accession>
<comment type="caution">
    <text evidence="7">The sequence shown here is derived from an EMBL/GenBank/DDBJ whole genome shotgun (WGS) entry which is preliminary data.</text>
</comment>
<dbReference type="RefSeq" id="WP_197421281.1">
    <property type="nucleotide sequence ID" value="NZ_JBHSCR010000005.1"/>
</dbReference>
<proteinExistence type="predicted"/>
<evidence type="ECO:0000256" key="4">
    <source>
        <dbReference type="PROSITE-ProRule" id="PRU01248"/>
    </source>
</evidence>
<dbReference type="PANTHER" id="PTHR34605">
    <property type="entry name" value="PHAGE_INTEGRASE DOMAIN-CONTAINING PROTEIN"/>
    <property type="match status" value="1"/>
</dbReference>
<dbReference type="SUPFAM" id="SSF47823">
    <property type="entry name" value="lambda integrase-like, N-terminal domain"/>
    <property type="match status" value="1"/>
</dbReference>
<dbReference type="InterPro" id="IPR010998">
    <property type="entry name" value="Integrase_recombinase_N"/>
</dbReference>
<keyword evidence="2 4" id="KW-0238">DNA-binding</keyword>
<evidence type="ECO:0000256" key="3">
    <source>
        <dbReference type="ARBA" id="ARBA00023172"/>
    </source>
</evidence>
<dbReference type="InterPro" id="IPR011010">
    <property type="entry name" value="DNA_brk_join_enz"/>
</dbReference>
<evidence type="ECO:0000256" key="1">
    <source>
        <dbReference type="ARBA" id="ARBA00022908"/>
    </source>
</evidence>
<reference evidence="8" key="1">
    <citation type="journal article" date="2019" name="Int. J. Syst. Evol. Microbiol.">
        <title>The Global Catalogue of Microorganisms (GCM) 10K type strain sequencing project: providing services to taxonomists for standard genome sequencing and annotation.</title>
        <authorList>
            <consortium name="The Broad Institute Genomics Platform"/>
            <consortium name="The Broad Institute Genome Sequencing Center for Infectious Disease"/>
            <person name="Wu L."/>
            <person name="Ma J."/>
        </authorList>
    </citation>
    <scope>NUCLEOTIDE SEQUENCE [LARGE SCALE GENOMIC DNA]</scope>
    <source>
        <strain evidence="8">CGMCC 1.15304</strain>
    </source>
</reference>
<evidence type="ECO:0000313" key="7">
    <source>
        <dbReference type="EMBL" id="MFC4347958.1"/>
    </source>
</evidence>
<dbReference type="PANTHER" id="PTHR34605:SF3">
    <property type="entry name" value="P CELL-TYPE AGGLUTINATION PROTEIN MAP4-LIKE-RELATED"/>
    <property type="match status" value="1"/>
</dbReference>
<keyword evidence="8" id="KW-1185">Reference proteome</keyword>
<dbReference type="Gene3D" id="1.10.443.10">
    <property type="entry name" value="Intergrase catalytic core"/>
    <property type="match status" value="1"/>
</dbReference>
<name>A0ABV8UB01_9PROT</name>
<dbReference type="InterPro" id="IPR013762">
    <property type="entry name" value="Integrase-like_cat_sf"/>
</dbReference>
<feature type="domain" description="Tyr recombinase" evidence="5">
    <location>
        <begin position="140"/>
        <end position="335"/>
    </location>
</feature>
<dbReference type="InterPro" id="IPR044068">
    <property type="entry name" value="CB"/>
</dbReference>
<dbReference type="InterPro" id="IPR002104">
    <property type="entry name" value="Integrase_catalytic"/>
</dbReference>
<evidence type="ECO:0000259" key="5">
    <source>
        <dbReference type="PROSITE" id="PS51898"/>
    </source>
</evidence>
<evidence type="ECO:0000259" key="6">
    <source>
        <dbReference type="PROSITE" id="PS51900"/>
    </source>
</evidence>
<dbReference type="SUPFAM" id="SSF56349">
    <property type="entry name" value="DNA breaking-rejoining enzymes"/>
    <property type="match status" value="1"/>
</dbReference>
<feature type="domain" description="Core-binding (CB)" evidence="6">
    <location>
        <begin position="23"/>
        <end position="113"/>
    </location>
</feature>
<evidence type="ECO:0000313" key="8">
    <source>
        <dbReference type="Proteomes" id="UP001595776"/>
    </source>
</evidence>
<protein>
    <submittedName>
        <fullName evidence="7">Tyrosine-type recombinase/integrase</fullName>
    </submittedName>
</protein>
<evidence type="ECO:0000256" key="2">
    <source>
        <dbReference type="ARBA" id="ARBA00023125"/>
    </source>
</evidence>
<dbReference type="Pfam" id="PF00589">
    <property type="entry name" value="Phage_integrase"/>
    <property type="match status" value="1"/>
</dbReference>
<sequence>MEKQQAGLFSAADEEAAVLMGWLPVQNALKAELDAVYARAQKLTKMARSENTRRAYRTAFTQYETWCRGVGVEPLSGDPGTVALYLSVLSQKVRPTTLKARLAAISVAHRLAGTKLDTSHEAIRLIMRGAAREKGLAPVRQARPLHYSILPALVDVFEATPLGIRNKALVLLGFAAALRRSEIAHIELKHINIGKDGLTLTLPRSKADRLGQGETIFVARHPTKRLCPVAAVEDWIEHRGKKAGALFLRANRNETFRDMGISEVTVNRVVKAAMKTLGVDESAYSGHSLRAGLATSAADAGCDLKAIMGQTRLRSAQQAMTYVRDSERRRASLTATLFAKSLSSY</sequence>
<dbReference type="PROSITE" id="PS51898">
    <property type="entry name" value="TYR_RECOMBINASE"/>
    <property type="match status" value="1"/>
</dbReference>
<organism evidence="7 8">
    <name type="scientific">Kordiimonas lipolytica</name>
    <dbReference type="NCBI Taxonomy" id="1662421"/>
    <lineage>
        <taxon>Bacteria</taxon>
        <taxon>Pseudomonadati</taxon>
        <taxon>Pseudomonadota</taxon>
        <taxon>Alphaproteobacteria</taxon>
        <taxon>Kordiimonadales</taxon>
        <taxon>Kordiimonadaceae</taxon>
        <taxon>Kordiimonas</taxon>
    </lineage>
</organism>
<dbReference type="EMBL" id="JBHSCR010000005">
    <property type="protein sequence ID" value="MFC4347958.1"/>
    <property type="molecule type" value="Genomic_DNA"/>
</dbReference>
<gene>
    <name evidence="7" type="ORF">ACFO5Q_08890</name>
</gene>
<dbReference type="InterPro" id="IPR052925">
    <property type="entry name" value="Phage_Integrase-like_Recomb"/>
</dbReference>
<dbReference type="PROSITE" id="PS51900">
    <property type="entry name" value="CB"/>
    <property type="match status" value="1"/>
</dbReference>
<dbReference type="Proteomes" id="UP001595776">
    <property type="component" value="Unassembled WGS sequence"/>
</dbReference>
<dbReference type="Gene3D" id="1.10.150.130">
    <property type="match status" value="1"/>
</dbReference>
<keyword evidence="1" id="KW-0229">DNA integration</keyword>
<keyword evidence="3" id="KW-0233">DNA recombination</keyword>